<dbReference type="PRINTS" id="PR00081">
    <property type="entry name" value="GDHRDH"/>
</dbReference>
<evidence type="ECO:0000313" key="4">
    <source>
        <dbReference type="Proteomes" id="UP000182498"/>
    </source>
</evidence>
<protein>
    <submittedName>
        <fullName evidence="3">Short-chain dehydrogenases of various substrate specificities</fullName>
    </submittedName>
</protein>
<evidence type="ECO:0000256" key="1">
    <source>
        <dbReference type="ARBA" id="ARBA00006484"/>
    </source>
</evidence>
<dbReference type="EMBL" id="FAUH01000022">
    <property type="protein sequence ID" value="CUU67364.1"/>
    <property type="molecule type" value="Genomic_DNA"/>
</dbReference>
<dbReference type="GO" id="GO:0016491">
    <property type="term" value="F:oxidoreductase activity"/>
    <property type="evidence" value="ECO:0007669"/>
    <property type="project" value="UniProtKB-KW"/>
</dbReference>
<accession>A0A0X2NPF5</accession>
<keyword evidence="4" id="KW-1185">Reference proteome</keyword>
<name>A0A0X2NPF5_9CORY</name>
<organism evidence="3 4">
    <name type="scientific">Corynebacterium variabile</name>
    <dbReference type="NCBI Taxonomy" id="1727"/>
    <lineage>
        <taxon>Bacteria</taxon>
        <taxon>Bacillati</taxon>
        <taxon>Actinomycetota</taxon>
        <taxon>Actinomycetes</taxon>
        <taxon>Mycobacteriales</taxon>
        <taxon>Corynebacteriaceae</taxon>
        <taxon>Corynebacterium</taxon>
    </lineage>
</organism>
<dbReference type="InterPro" id="IPR002347">
    <property type="entry name" value="SDR_fam"/>
</dbReference>
<evidence type="ECO:0000256" key="2">
    <source>
        <dbReference type="ARBA" id="ARBA00023002"/>
    </source>
</evidence>
<dbReference type="PANTHER" id="PTHR43669:SF6">
    <property type="entry name" value="DECAPRENYLPHOSPHORYL-2-KETO-BETA-D-ERYTHRO-PENTOSE REDUCTASE"/>
    <property type="match status" value="1"/>
</dbReference>
<dbReference type="OrthoDB" id="5115951at2"/>
<keyword evidence="2" id="KW-0560">Oxidoreductase</keyword>
<dbReference type="Proteomes" id="UP000182498">
    <property type="component" value="Unassembled WGS sequence"/>
</dbReference>
<evidence type="ECO:0000313" key="3">
    <source>
        <dbReference type="EMBL" id="CUU67364.1"/>
    </source>
</evidence>
<dbReference type="Pfam" id="PF00106">
    <property type="entry name" value="adh_short"/>
    <property type="match status" value="1"/>
</dbReference>
<dbReference type="PROSITE" id="PS00061">
    <property type="entry name" value="ADH_SHORT"/>
    <property type="match status" value="1"/>
</dbReference>
<comment type="similarity">
    <text evidence="1">Belongs to the short-chain dehydrogenases/reductases (SDR) family.</text>
</comment>
<proteinExistence type="inferred from homology"/>
<sequence length="243" mass="25671">MSRIVLFGATSEIGGEIITRLAPGNDLVLAARRPEALTELEDACRAAGASAVESIYFDAGDVDTQASVIDDIESRGAVDTAIAAFGVLGDQELAERDGGEVARILHTDFTAQAVLLTELSGRMKARGHGDLVAFSSIAGARVRRPNYVYGSAKAGLDGFCQGMQDALRGTGVRLTVIRPGFVIGKMTEGMDPAPLSVTPDVVAHAVVTALKTGTPDVWVPRSLGVLATVMRLVPRFLWRRAPR</sequence>
<dbReference type="InterPro" id="IPR036291">
    <property type="entry name" value="NAD(P)-bd_dom_sf"/>
</dbReference>
<dbReference type="SUPFAM" id="SSF51735">
    <property type="entry name" value="NAD(P)-binding Rossmann-fold domains"/>
    <property type="match status" value="1"/>
</dbReference>
<reference evidence="4" key="1">
    <citation type="submission" date="2015-11" db="EMBL/GenBank/DDBJ databases">
        <authorList>
            <person name="Dugat-Bony E."/>
        </authorList>
    </citation>
    <scope>NUCLEOTIDE SEQUENCE [LARGE SCALE GENOMIC DNA]</scope>
    <source>
        <strain evidence="4">Mu292</strain>
    </source>
</reference>
<gene>
    <name evidence="3" type="ORF">CVAR292_02726</name>
</gene>
<dbReference type="InterPro" id="IPR020904">
    <property type="entry name" value="Sc_DH/Rdtase_CS"/>
</dbReference>
<dbReference type="PANTHER" id="PTHR43669">
    <property type="entry name" value="5-KETO-D-GLUCONATE 5-REDUCTASE"/>
    <property type="match status" value="1"/>
</dbReference>
<dbReference type="RefSeq" id="WP_073884749.1">
    <property type="nucleotide sequence ID" value="NZ_DAMBUN010000002.1"/>
</dbReference>
<dbReference type="AlphaFoldDB" id="A0A0X2NPF5"/>
<dbReference type="Gene3D" id="3.40.50.720">
    <property type="entry name" value="NAD(P)-binding Rossmann-like Domain"/>
    <property type="match status" value="1"/>
</dbReference>